<name>A0A1A9W8Z2_9MUSC</name>
<dbReference type="VEuPathDB" id="VectorBase:GBRI010649"/>
<dbReference type="Proteomes" id="UP000091820">
    <property type="component" value="Unassembled WGS sequence"/>
</dbReference>
<accession>A0A1A9W8Z2</accession>
<keyword evidence="1" id="KW-0472">Membrane</keyword>
<organism evidence="2 3">
    <name type="scientific">Glossina brevipalpis</name>
    <dbReference type="NCBI Taxonomy" id="37001"/>
    <lineage>
        <taxon>Eukaryota</taxon>
        <taxon>Metazoa</taxon>
        <taxon>Ecdysozoa</taxon>
        <taxon>Arthropoda</taxon>
        <taxon>Hexapoda</taxon>
        <taxon>Insecta</taxon>
        <taxon>Pterygota</taxon>
        <taxon>Neoptera</taxon>
        <taxon>Endopterygota</taxon>
        <taxon>Diptera</taxon>
        <taxon>Brachycera</taxon>
        <taxon>Muscomorpha</taxon>
        <taxon>Hippoboscoidea</taxon>
        <taxon>Glossinidae</taxon>
        <taxon>Glossina</taxon>
    </lineage>
</organism>
<evidence type="ECO:0000313" key="3">
    <source>
        <dbReference type="Proteomes" id="UP000091820"/>
    </source>
</evidence>
<keyword evidence="1" id="KW-1133">Transmembrane helix</keyword>
<feature type="transmembrane region" description="Helical" evidence="1">
    <location>
        <begin position="100"/>
        <end position="118"/>
    </location>
</feature>
<protein>
    <submittedName>
        <fullName evidence="2">Uncharacterized protein</fullName>
    </submittedName>
</protein>
<evidence type="ECO:0000313" key="2">
    <source>
        <dbReference type="EnsemblMetazoa" id="GBRI010649-PA"/>
    </source>
</evidence>
<reference evidence="3" key="1">
    <citation type="submission" date="2014-03" db="EMBL/GenBank/DDBJ databases">
        <authorList>
            <person name="Aksoy S."/>
            <person name="Warren W."/>
            <person name="Wilson R.K."/>
        </authorList>
    </citation>
    <scope>NUCLEOTIDE SEQUENCE [LARGE SCALE GENOMIC DNA]</scope>
    <source>
        <strain evidence="3">IAEA</strain>
    </source>
</reference>
<proteinExistence type="predicted"/>
<sequence>MRVLTEEVKANISQEQPAEAKTALAESWNSLFSLRGCISQPFDERGSSYERNTLICNTNAKNLKSITALRSIINNLSRPAKSNKSTEKPQQISGLPNTSVPLFLYITFNVVCLLVAAANSKHYLVDYD</sequence>
<keyword evidence="3" id="KW-1185">Reference proteome</keyword>
<evidence type="ECO:0000256" key="1">
    <source>
        <dbReference type="SAM" id="Phobius"/>
    </source>
</evidence>
<dbReference type="EnsemblMetazoa" id="GBRI010649-RA">
    <property type="protein sequence ID" value="GBRI010649-PA"/>
    <property type="gene ID" value="GBRI010649"/>
</dbReference>
<keyword evidence="1" id="KW-0812">Transmembrane</keyword>
<dbReference type="AlphaFoldDB" id="A0A1A9W8Z2"/>
<reference evidence="2" key="2">
    <citation type="submission" date="2020-05" db="UniProtKB">
        <authorList>
            <consortium name="EnsemblMetazoa"/>
        </authorList>
    </citation>
    <scope>IDENTIFICATION</scope>
    <source>
        <strain evidence="2">IAEA</strain>
    </source>
</reference>